<reference evidence="1" key="1">
    <citation type="submission" date="2020-06" db="EMBL/GenBank/DDBJ databases">
        <title>WGS assembly of Ceratodon purpureus strain R40.</title>
        <authorList>
            <person name="Carey S.B."/>
            <person name="Jenkins J."/>
            <person name="Shu S."/>
            <person name="Lovell J.T."/>
            <person name="Sreedasyam A."/>
            <person name="Maumus F."/>
            <person name="Tiley G.P."/>
            <person name="Fernandez-Pozo N."/>
            <person name="Barry K."/>
            <person name="Chen C."/>
            <person name="Wang M."/>
            <person name="Lipzen A."/>
            <person name="Daum C."/>
            <person name="Saski C.A."/>
            <person name="Payton A.C."/>
            <person name="Mcbreen J.C."/>
            <person name="Conrad R.E."/>
            <person name="Kollar L.M."/>
            <person name="Olsson S."/>
            <person name="Huttunen S."/>
            <person name="Landis J.B."/>
            <person name="Wickett N.J."/>
            <person name="Johnson M.G."/>
            <person name="Rensing S.A."/>
            <person name="Grimwood J."/>
            <person name="Schmutz J."/>
            <person name="Mcdaniel S.F."/>
        </authorList>
    </citation>
    <scope>NUCLEOTIDE SEQUENCE</scope>
    <source>
        <strain evidence="1">R40</strain>
    </source>
</reference>
<name>A0A8T0JAC7_CERPU</name>
<sequence>MHRHIPFAPSSGYMTQDFGWGDLRQQKLSTLSLHGRMCRIFKARSLVFPSCFDDQLDPLTYLVMAHHRGKCYSEEPSTCKLWLFRDLGLASKFGAHVHLSRFLFEMFG</sequence>
<gene>
    <name evidence="1" type="ORF">KC19_1G254000</name>
</gene>
<accession>A0A8T0JAC7</accession>
<evidence type="ECO:0000313" key="2">
    <source>
        <dbReference type="Proteomes" id="UP000822688"/>
    </source>
</evidence>
<proteinExistence type="predicted"/>
<organism evidence="1 2">
    <name type="scientific">Ceratodon purpureus</name>
    <name type="common">Fire moss</name>
    <name type="synonym">Dicranum purpureum</name>
    <dbReference type="NCBI Taxonomy" id="3225"/>
    <lineage>
        <taxon>Eukaryota</taxon>
        <taxon>Viridiplantae</taxon>
        <taxon>Streptophyta</taxon>
        <taxon>Embryophyta</taxon>
        <taxon>Bryophyta</taxon>
        <taxon>Bryophytina</taxon>
        <taxon>Bryopsida</taxon>
        <taxon>Dicranidae</taxon>
        <taxon>Pseudoditrichales</taxon>
        <taxon>Ditrichaceae</taxon>
        <taxon>Ceratodon</taxon>
    </lineage>
</organism>
<evidence type="ECO:0000313" key="1">
    <source>
        <dbReference type="EMBL" id="KAG0592465.1"/>
    </source>
</evidence>
<dbReference type="AlphaFoldDB" id="A0A8T0JAC7"/>
<dbReference type="EMBL" id="CM026421">
    <property type="protein sequence ID" value="KAG0592465.1"/>
    <property type="molecule type" value="Genomic_DNA"/>
</dbReference>
<dbReference type="Proteomes" id="UP000822688">
    <property type="component" value="Chromosome 1"/>
</dbReference>
<keyword evidence="2" id="KW-1185">Reference proteome</keyword>
<comment type="caution">
    <text evidence="1">The sequence shown here is derived from an EMBL/GenBank/DDBJ whole genome shotgun (WGS) entry which is preliminary data.</text>
</comment>
<protein>
    <submittedName>
        <fullName evidence="1">Uncharacterized protein</fullName>
    </submittedName>
</protein>